<dbReference type="Proteomes" id="UP000800038">
    <property type="component" value="Unassembled WGS sequence"/>
</dbReference>
<feature type="domain" description="NmrA-like" evidence="3">
    <location>
        <begin position="10"/>
        <end position="140"/>
    </location>
</feature>
<keyword evidence="1" id="KW-0521">NADP</keyword>
<evidence type="ECO:0000256" key="2">
    <source>
        <dbReference type="ARBA" id="ARBA00023002"/>
    </source>
</evidence>
<keyword evidence="5" id="KW-1185">Reference proteome</keyword>
<dbReference type="EMBL" id="ML976009">
    <property type="protein sequence ID" value="KAF1945544.1"/>
    <property type="molecule type" value="Genomic_DNA"/>
</dbReference>
<proteinExistence type="predicted"/>
<evidence type="ECO:0000256" key="1">
    <source>
        <dbReference type="ARBA" id="ARBA00022857"/>
    </source>
</evidence>
<dbReference type="Pfam" id="PF05368">
    <property type="entry name" value="NmrA"/>
    <property type="match status" value="1"/>
</dbReference>
<gene>
    <name evidence="4" type="ORF">EJ02DRAFT_451555</name>
</gene>
<dbReference type="InterPro" id="IPR045312">
    <property type="entry name" value="PCBER-like"/>
</dbReference>
<evidence type="ECO:0000313" key="5">
    <source>
        <dbReference type="Proteomes" id="UP000800038"/>
    </source>
</evidence>
<protein>
    <submittedName>
        <fullName evidence="4">NAD(P)-binding protein</fullName>
    </submittedName>
</protein>
<evidence type="ECO:0000259" key="3">
    <source>
        <dbReference type="Pfam" id="PF05368"/>
    </source>
</evidence>
<dbReference type="CDD" id="cd05259">
    <property type="entry name" value="PCBER_SDR_a"/>
    <property type="match status" value="1"/>
</dbReference>
<sequence>MASSSSNHLKNIAVVGASGNIGSYIVSALLAKRCFNVNAISRIESKATFANGVTVTKVDYNKPDTVVEALKGQDVLIITMSAFAHDAQPKLIRAAADAGVPWVLPNEFGMYNTEEAQNDTIGSSKTKAKELIESLGVSSWLGVTCGFWYEYSLSGGSYGIDVAKREAVFFDKGTQRLNTSTWPQVGRAVASLISLPVSSLDAYRNRMLYISSFALSQRDMLKAVQRATGTTDSDWKITSEPTKQRYADAKEKMKSGDHSAFVKALYTRYFIDEEGLYEKTHELANEKLGLPEEDLEEATKAAVELQKSGYWN</sequence>
<dbReference type="GO" id="GO:0016491">
    <property type="term" value="F:oxidoreductase activity"/>
    <property type="evidence" value="ECO:0007669"/>
    <property type="project" value="UniProtKB-KW"/>
</dbReference>
<dbReference type="Gene3D" id="3.40.50.720">
    <property type="entry name" value="NAD(P)-binding Rossmann-like Domain"/>
    <property type="match status" value="1"/>
</dbReference>
<dbReference type="InterPro" id="IPR036291">
    <property type="entry name" value="NAD(P)-bd_dom_sf"/>
</dbReference>
<dbReference type="InterPro" id="IPR051609">
    <property type="entry name" value="NmrA/Isoflavone_reductase-like"/>
</dbReference>
<accession>A0A6A5T0N4</accession>
<dbReference type="InterPro" id="IPR008030">
    <property type="entry name" value="NmrA-like"/>
</dbReference>
<name>A0A6A5T0N4_9PLEO</name>
<dbReference type="AlphaFoldDB" id="A0A6A5T0N4"/>
<reference evidence="4" key="1">
    <citation type="journal article" date="2020" name="Stud. Mycol.">
        <title>101 Dothideomycetes genomes: a test case for predicting lifestyles and emergence of pathogens.</title>
        <authorList>
            <person name="Haridas S."/>
            <person name="Albert R."/>
            <person name="Binder M."/>
            <person name="Bloem J."/>
            <person name="Labutti K."/>
            <person name="Salamov A."/>
            <person name="Andreopoulos B."/>
            <person name="Baker S."/>
            <person name="Barry K."/>
            <person name="Bills G."/>
            <person name="Bluhm B."/>
            <person name="Cannon C."/>
            <person name="Castanera R."/>
            <person name="Culley D."/>
            <person name="Daum C."/>
            <person name="Ezra D."/>
            <person name="Gonzalez J."/>
            <person name="Henrissat B."/>
            <person name="Kuo A."/>
            <person name="Liang C."/>
            <person name="Lipzen A."/>
            <person name="Lutzoni F."/>
            <person name="Magnuson J."/>
            <person name="Mondo S."/>
            <person name="Nolan M."/>
            <person name="Ohm R."/>
            <person name="Pangilinan J."/>
            <person name="Park H.-J."/>
            <person name="Ramirez L."/>
            <person name="Alfaro M."/>
            <person name="Sun H."/>
            <person name="Tritt A."/>
            <person name="Yoshinaga Y."/>
            <person name="Zwiers L.-H."/>
            <person name="Turgeon B."/>
            <person name="Goodwin S."/>
            <person name="Spatafora J."/>
            <person name="Crous P."/>
            <person name="Grigoriev I."/>
        </authorList>
    </citation>
    <scope>NUCLEOTIDE SEQUENCE</scope>
    <source>
        <strain evidence="4">CBS 161.51</strain>
    </source>
</reference>
<dbReference type="SUPFAM" id="SSF51735">
    <property type="entry name" value="NAD(P)-binding Rossmann-fold domains"/>
    <property type="match status" value="1"/>
</dbReference>
<dbReference type="Gene3D" id="3.90.25.10">
    <property type="entry name" value="UDP-galactose 4-epimerase, domain 1"/>
    <property type="match status" value="1"/>
</dbReference>
<keyword evidence="2" id="KW-0560">Oxidoreductase</keyword>
<organism evidence="4 5">
    <name type="scientific">Clathrospora elynae</name>
    <dbReference type="NCBI Taxonomy" id="706981"/>
    <lineage>
        <taxon>Eukaryota</taxon>
        <taxon>Fungi</taxon>
        <taxon>Dikarya</taxon>
        <taxon>Ascomycota</taxon>
        <taxon>Pezizomycotina</taxon>
        <taxon>Dothideomycetes</taxon>
        <taxon>Pleosporomycetidae</taxon>
        <taxon>Pleosporales</taxon>
        <taxon>Diademaceae</taxon>
        <taxon>Clathrospora</taxon>
    </lineage>
</organism>
<dbReference type="PANTHER" id="PTHR47706">
    <property type="entry name" value="NMRA-LIKE FAMILY PROTEIN"/>
    <property type="match status" value="1"/>
</dbReference>
<dbReference type="PANTHER" id="PTHR47706:SF7">
    <property type="entry name" value="CIPA-LIKE, PUTATIVE (AFU_ORTHOLOGUE AFUA_1G01630)-RELATED"/>
    <property type="match status" value="1"/>
</dbReference>
<evidence type="ECO:0000313" key="4">
    <source>
        <dbReference type="EMBL" id="KAF1945544.1"/>
    </source>
</evidence>
<dbReference type="OrthoDB" id="419598at2759"/>